<accession>A0A9D1J753</accession>
<dbReference type="EMBL" id="DVHI01000059">
    <property type="protein sequence ID" value="HIR62799.1"/>
    <property type="molecule type" value="Genomic_DNA"/>
</dbReference>
<dbReference type="GO" id="GO:0016887">
    <property type="term" value="F:ATP hydrolysis activity"/>
    <property type="evidence" value="ECO:0007669"/>
    <property type="project" value="InterPro"/>
</dbReference>
<reference evidence="5" key="1">
    <citation type="submission" date="2020-10" db="EMBL/GenBank/DDBJ databases">
        <authorList>
            <person name="Gilroy R."/>
        </authorList>
    </citation>
    <scope>NUCLEOTIDE SEQUENCE</scope>
    <source>
        <strain evidence="5">ChiHjej13B12-12457</strain>
    </source>
</reference>
<feature type="domain" description="ABC transporter" evidence="4">
    <location>
        <begin position="2"/>
        <end position="238"/>
    </location>
</feature>
<evidence type="ECO:0000256" key="1">
    <source>
        <dbReference type="ARBA" id="ARBA00022448"/>
    </source>
</evidence>
<dbReference type="InterPro" id="IPR017871">
    <property type="entry name" value="ABC_transporter-like_CS"/>
</dbReference>
<dbReference type="PANTHER" id="PTHR43023:SF6">
    <property type="entry name" value="INTERMEMBRANE PHOSPHOLIPID TRANSPORT SYSTEM ATP-BINDING PROTEIN MLAF"/>
    <property type="match status" value="1"/>
</dbReference>
<dbReference type="GO" id="GO:0005524">
    <property type="term" value="F:ATP binding"/>
    <property type="evidence" value="ECO:0007669"/>
    <property type="project" value="UniProtKB-KW"/>
</dbReference>
<keyword evidence="1" id="KW-0813">Transport</keyword>
<dbReference type="AlphaFoldDB" id="A0A9D1J753"/>
<evidence type="ECO:0000313" key="6">
    <source>
        <dbReference type="Proteomes" id="UP000886744"/>
    </source>
</evidence>
<sequence length="258" mass="28884">MITVRHLTKYFDGRPAVKDINAEYLPGQCSLVIGASGSGKTVLLKSIVGLLEPDEGDVLLNGTAFNHLSHTEKKKIRSRMGMLFQGSALFDFATALENVMFPLDFFTDMSRSEKRSRAAFCLRRVGLEGVDRKYPSELSGGMQKRVGIARAIALNPQYLFCDEPNSGLDPQTSLMIDRLIQEITREYNITTIINTHDMNSVMEIGDKVLFIHNGEKYWEGSKDTILTSDNAKLEEFIFASRMARELKLRYGSGSPSQD</sequence>
<dbReference type="InterPro" id="IPR003439">
    <property type="entry name" value="ABC_transporter-like_ATP-bd"/>
</dbReference>
<keyword evidence="3 5" id="KW-0067">ATP-binding</keyword>
<dbReference type="PROSITE" id="PS00211">
    <property type="entry name" value="ABC_TRANSPORTER_1"/>
    <property type="match status" value="1"/>
</dbReference>
<evidence type="ECO:0000256" key="3">
    <source>
        <dbReference type="ARBA" id="ARBA00022840"/>
    </source>
</evidence>
<protein>
    <submittedName>
        <fullName evidence="5">ATP-binding cassette domain-containing protein</fullName>
    </submittedName>
</protein>
<dbReference type="InterPro" id="IPR027417">
    <property type="entry name" value="P-loop_NTPase"/>
</dbReference>
<reference evidence="5" key="2">
    <citation type="journal article" date="2021" name="PeerJ">
        <title>Extensive microbial diversity within the chicken gut microbiome revealed by metagenomics and culture.</title>
        <authorList>
            <person name="Gilroy R."/>
            <person name="Ravi A."/>
            <person name="Getino M."/>
            <person name="Pursley I."/>
            <person name="Horton D.L."/>
            <person name="Alikhan N.F."/>
            <person name="Baker D."/>
            <person name="Gharbi K."/>
            <person name="Hall N."/>
            <person name="Watson M."/>
            <person name="Adriaenssens E.M."/>
            <person name="Foster-Nyarko E."/>
            <person name="Jarju S."/>
            <person name="Secka A."/>
            <person name="Antonio M."/>
            <person name="Oren A."/>
            <person name="Chaudhuri R.R."/>
            <person name="La Ragione R."/>
            <person name="Hildebrand F."/>
            <person name="Pallen M.J."/>
        </authorList>
    </citation>
    <scope>NUCLEOTIDE SEQUENCE</scope>
    <source>
        <strain evidence="5">ChiHjej13B12-12457</strain>
    </source>
</reference>
<evidence type="ECO:0000313" key="5">
    <source>
        <dbReference type="EMBL" id="HIR62799.1"/>
    </source>
</evidence>
<gene>
    <name evidence="5" type="ORF">IAC94_04675</name>
</gene>
<name>A0A9D1J753_9BACT</name>
<evidence type="ECO:0000256" key="2">
    <source>
        <dbReference type="ARBA" id="ARBA00022741"/>
    </source>
</evidence>
<dbReference type="InterPro" id="IPR003593">
    <property type="entry name" value="AAA+_ATPase"/>
</dbReference>
<dbReference type="SUPFAM" id="SSF52540">
    <property type="entry name" value="P-loop containing nucleoside triphosphate hydrolases"/>
    <property type="match status" value="1"/>
</dbReference>
<dbReference type="PROSITE" id="PS50893">
    <property type="entry name" value="ABC_TRANSPORTER_2"/>
    <property type="match status" value="1"/>
</dbReference>
<dbReference type="PANTHER" id="PTHR43023">
    <property type="entry name" value="PROTEIN TRIGALACTOSYLDIACYLGLYCEROL 3, CHLOROPLASTIC"/>
    <property type="match status" value="1"/>
</dbReference>
<keyword evidence="2" id="KW-0547">Nucleotide-binding</keyword>
<dbReference type="Proteomes" id="UP000886744">
    <property type="component" value="Unassembled WGS sequence"/>
</dbReference>
<organism evidence="5 6">
    <name type="scientific">Candidatus Coprenecus avistercoris</name>
    <dbReference type="NCBI Taxonomy" id="2840730"/>
    <lineage>
        <taxon>Bacteria</taxon>
        <taxon>Pseudomonadati</taxon>
        <taxon>Bacteroidota</taxon>
        <taxon>Bacteroidia</taxon>
        <taxon>Bacteroidales</taxon>
        <taxon>Rikenellaceae</taxon>
        <taxon>Rikenellaceae incertae sedis</taxon>
        <taxon>Candidatus Coprenecus</taxon>
    </lineage>
</organism>
<evidence type="ECO:0000259" key="4">
    <source>
        <dbReference type="PROSITE" id="PS50893"/>
    </source>
</evidence>
<dbReference type="SMART" id="SM00382">
    <property type="entry name" value="AAA"/>
    <property type="match status" value="1"/>
</dbReference>
<proteinExistence type="predicted"/>
<dbReference type="Pfam" id="PF00005">
    <property type="entry name" value="ABC_tran"/>
    <property type="match status" value="1"/>
</dbReference>
<comment type="caution">
    <text evidence="5">The sequence shown here is derived from an EMBL/GenBank/DDBJ whole genome shotgun (WGS) entry which is preliminary data.</text>
</comment>
<dbReference type="Gene3D" id="3.40.50.300">
    <property type="entry name" value="P-loop containing nucleotide triphosphate hydrolases"/>
    <property type="match status" value="1"/>
</dbReference>